<dbReference type="OrthoDB" id="3367at2759"/>
<keyword evidence="1" id="KW-0853">WD repeat</keyword>
<evidence type="ECO:0000313" key="3">
    <source>
        <dbReference type="EMBL" id="CAD8194039.1"/>
    </source>
</evidence>
<keyword evidence="4" id="KW-1185">Reference proteome</keyword>
<sequence>MQFIQDIKELKCTEHEYKIIHINRSQNIKMGARVRCEKCTITAGGDYVHIDDFLKDLDDKIGIVEGKEKVNLNEFEKFSIPLEQVLANYKDEFNSTVSLIINEVQKVKQYIHEYFSIFEQPLESQSLSQFENICHKVCSNVFDQFNLKNQYSRVVVPIKQLINMQKFYSNKLITCFKQLQNDMTNYEHTHSFNVQGRVCTAMTFGQSDDTQIIAMALENQLKIYELLMEKNKVIERQCFKHFTHNIASVVFSDDTKYLVAGGTFDKRMNIYVECPTKKKEYELKAELIYQNPIFSIIFTPNNEDLISGSGCDLFCINNEEMENVIDLKSQKVNKFSEAENKNKFQLDHSHNNTVYQLNHYHAEGKKQKLISCSYDKQIFIWLKQDTWNMIKKIRLQNSVYRCSFVGEDSIVVQENSSRHLTFYNQVLSGGKVCQTYEFNDLNTDLSHNFPMIYLEPSNLLIVKHNSKIVFFKKRSKNGIFYKEDEKNGEIGTITPDAKMYMSWDREKKRLIIYQQIDKFQVDKQLFDERYSKNQSKITEERTIQNLLQTNTQEENQLRGLNTNVENRGLHSNDIRLEINNDNLHRDINTDDNRRLVDINDQDSPQLVQFN</sequence>
<proteinExistence type="predicted"/>
<organism evidence="3 4">
    <name type="scientific">Paramecium octaurelia</name>
    <dbReference type="NCBI Taxonomy" id="43137"/>
    <lineage>
        <taxon>Eukaryota</taxon>
        <taxon>Sar</taxon>
        <taxon>Alveolata</taxon>
        <taxon>Ciliophora</taxon>
        <taxon>Intramacronucleata</taxon>
        <taxon>Oligohymenophorea</taxon>
        <taxon>Peniculida</taxon>
        <taxon>Parameciidae</taxon>
        <taxon>Paramecium</taxon>
    </lineage>
</organism>
<dbReference type="EMBL" id="CAJJDP010000106">
    <property type="protein sequence ID" value="CAD8194039.1"/>
    <property type="molecule type" value="Genomic_DNA"/>
</dbReference>
<dbReference type="Proteomes" id="UP000683925">
    <property type="component" value="Unassembled WGS sequence"/>
</dbReference>
<dbReference type="PANTHER" id="PTHR19848">
    <property type="entry name" value="WD40 REPEAT PROTEIN"/>
    <property type="match status" value="1"/>
</dbReference>
<dbReference type="SMART" id="SM00320">
    <property type="entry name" value="WD40"/>
    <property type="match status" value="4"/>
</dbReference>
<dbReference type="PANTHER" id="PTHR19848:SF8">
    <property type="entry name" value="F-BOX AND WD REPEAT DOMAIN CONTAINING 7"/>
    <property type="match status" value="1"/>
</dbReference>
<dbReference type="OMA" id="CSYDKQI"/>
<evidence type="ECO:0000313" key="4">
    <source>
        <dbReference type="Proteomes" id="UP000683925"/>
    </source>
</evidence>
<name>A0A8S1X0V7_PAROT</name>
<reference evidence="3" key="1">
    <citation type="submission" date="2021-01" db="EMBL/GenBank/DDBJ databases">
        <authorList>
            <consortium name="Genoscope - CEA"/>
            <person name="William W."/>
        </authorList>
    </citation>
    <scope>NUCLEOTIDE SEQUENCE</scope>
</reference>
<dbReference type="InterPro" id="IPR001680">
    <property type="entry name" value="WD40_rpt"/>
</dbReference>
<evidence type="ECO:0000256" key="1">
    <source>
        <dbReference type="ARBA" id="ARBA00022574"/>
    </source>
</evidence>
<accession>A0A8S1X0V7</accession>
<dbReference type="Pfam" id="PF00400">
    <property type="entry name" value="WD40"/>
    <property type="match status" value="2"/>
</dbReference>
<evidence type="ECO:0000256" key="2">
    <source>
        <dbReference type="ARBA" id="ARBA00022737"/>
    </source>
</evidence>
<comment type="caution">
    <text evidence="3">The sequence shown here is derived from an EMBL/GenBank/DDBJ whole genome shotgun (WGS) entry which is preliminary data.</text>
</comment>
<keyword evidence="2" id="KW-0677">Repeat</keyword>
<dbReference type="AlphaFoldDB" id="A0A8S1X0V7"/>
<evidence type="ECO:0008006" key="5">
    <source>
        <dbReference type="Google" id="ProtNLM"/>
    </source>
</evidence>
<gene>
    <name evidence="3" type="ORF">POCTA_138.1.T1060022</name>
</gene>
<protein>
    <recommendedName>
        <fullName evidence="5">WD domain, G-beta repeat protein</fullName>
    </recommendedName>
</protein>